<protein>
    <submittedName>
        <fullName evidence="1">DUF3396 domain-containing protein</fullName>
    </submittedName>
</protein>
<gene>
    <name evidence="1" type="ORF">B7T07_02130</name>
</gene>
<proteinExistence type="predicted"/>
<organism evidence="1 2">
    <name type="scientific">Cronobacter sakazakii</name>
    <name type="common">Enterobacter sakazakii</name>
    <dbReference type="NCBI Taxonomy" id="28141"/>
    <lineage>
        <taxon>Bacteria</taxon>
        <taxon>Pseudomonadati</taxon>
        <taxon>Pseudomonadota</taxon>
        <taxon>Gammaproteobacteria</taxon>
        <taxon>Enterobacterales</taxon>
        <taxon>Enterobacteriaceae</taxon>
        <taxon>Cronobacter</taxon>
    </lineage>
</organism>
<evidence type="ECO:0000313" key="1">
    <source>
        <dbReference type="EMBL" id="PUW07076.1"/>
    </source>
</evidence>
<reference evidence="1 2" key="1">
    <citation type="submission" date="2017-04" db="EMBL/GenBank/DDBJ databases">
        <title>Cronobacter sakazakii, ST83 Lineage Isolates.</title>
        <authorList>
            <person name="Chase H."/>
            <person name="Tall B."/>
            <person name="Gopinath G."/>
            <person name="Lehner A."/>
        </authorList>
    </citation>
    <scope>NUCLEOTIDE SEQUENCE [LARGE SCALE GENOMIC DNA]</scope>
    <source>
        <strain evidence="1 2">MOD1_Comp15</strain>
    </source>
</reference>
<evidence type="ECO:0000313" key="2">
    <source>
        <dbReference type="Proteomes" id="UP000244856"/>
    </source>
</evidence>
<accession>A0AA45C3D0</accession>
<name>A0AA45C3D0_CROSK</name>
<dbReference type="Pfam" id="PF11876">
    <property type="entry name" value="TsiV"/>
    <property type="match status" value="1"/>
</dbReference>
<dbReference type="Proteomes" id="UP000244856">
    <property type="component" value="Unassembled WGS sequence"/>
</dbReference>
<comment type="caution">
    <text evidence="1">The sequence shown here is derived from an EMBL/GenBank/DDBJ whole genome shotgun (WGS) entry which is preliminary data.</text>
</comment>
<dbReference type="InterPro" id="IPR021815">
    <property type="entry name" value="TsiV"/>
</dbReference>
<dbReference type="EMBL" id="NCTU01000002">
    <property type="protein sequence ID" value="PUW07076.1"/>
    <property type="molecule type" value="Genomic_DNA"/>
</dbReference>
<dbReference type="AlphaFoldDB" id="A0AA45C3D0"/>
<sequence>MVLRDVELNYLEKWLPEASVKYKDGSPAVNLGLIITVFFKDGHTPDVRRRMVECADRFYTEFKPYLKKTLPGKRWTAITEKNYARQKQAILDSTPEEIFDWTLSSANESYLAPDYDILIMGKRIFHKDTDRSVIKLTFPLSLLKEPDGKARYEGWLLWLCNTFAVESGYAGLSFVLPYAFERMFPYEYALAQRFSGVMVDSIGTLEGRVAVNSLKGACWYTILGPPWLEKLGGAEQLTHRLVKTPEIRLLPYSNGVILKAGELPPPLGDMKTEGLPSLLVKVNQLIKPVRFNESRSLHFYSEYEGLQFDKDSTMAWYRRFDEASAQLDKAETEISREP</sequence>